<comment type="caution">
    <text evidence="1">The sequence shown here is derived from an EMBL/GenBank/DDBJ whole genome shotgun (WGS) entry which is preliminary data.</text>
</comment>
<organism evidence="1 2">
    <name type="scientific">Parasediminibacterium paludis</name>
    <dbReference type="NCBI Taxonomy" id="908966"/>
    <lineage>
        <taxon>Bacteria</taxon>
        <taxon>Pseudomonadati</taxon>
        <taxon>Bacteroidota</taxon>
        <taxon>Chitinophagia</taxon>
        <taxon>Chitinophagales</taxon>
        <taxon>Chitinophagaceae</taxon>
        <taxon>Parasediminibacterium</taxon>
    </lineage>
</organism>
<evidence type="ECO:0000313" key="2">
    <source>
        <dbReference type="Proteomes" id="UP001595906"/>
    </source>
</evidence>
<dbReference type="EMBL" id="JBHSDC010000002">
    <property type="protein sequence ID" value="MFC4230423.1"/>
    <property type="molecule type" value="Genomic_DNA"/>
</dbReference>
<keyword evidence="2" id="KW-1185">Reference proteome</keyword>
<reference evidence="2" key="1">
    <citation type="journal article" date="2019" name="Int. J. Syst. Evol. Microbiol.">
        <title>The Global Catalogue of Microorganisms (GCM) 10K type strain sequencing project: providing services to taxonomists for standard genome sequencing and annotation.</title>
        <authorList>
            <consortium name="The Broad Institute Genomics Platform"/>
            <consortium name="The Broad Institute Genome Sequencing Center for Infectious Disease"/>
            <person name="Wu L."/>
            <person name="Ma J."/>
        </authorList>
    </citation>
    <scope>NUCLEOTIDE SEQUENCE [LARGE SCALE GENOMIC DNA]</scope>
    <source>
        <strain evidence="2">CECT 8010</strain>
    </source>
</reference>
<protein>
    <submittedName>
        <fullName evidence="1">Uncharacterized protein</fullName>
    </submittedName>
</protein>
<gene>
    <name evidence="1" type="ORF">ACFOW1_00870</name>
</gene>
<proteinExistence type="predicted"/>
<accession>A0ABV8PTE6</accession>
<dbReference type="Proteomes" id="UP001595906">
    <property type="component" value="Unassembled WGS sequence"/>
</dbReference>
<name>A0ABV8PTE6_9BACT</name>
<sequence length="65" mass="7724">MARIILEIPDEKLKPFLQTIVNLGLDNHAIDSKINERQSFKKLINYPSQLLLTDWEFFSNELEYE</sequence>
<dbReference type="RefSeq" id="WP_379011568.1">
    <property type="nucleotide sequence ID" value="NZ_JBHSDC010000002.1"/>
</dbReference>
<evidence type="ECO:0000313" key="1">
    <source>
        <dbReference type="EMBL" id="MFC4230423.1"/>
    </source>
</evidence>